<evidence type="ECO:0000256" key="2">
    <source>
        <dbReference type="ARBA" id="ARBA00023002"/>
    </source>
</evidence>
<reference evidence="5 6" key="1">
    <citation type="submission" date="2016-11" db="EMBL/GenBank/DDBJ databases">
        <authorList>
            <person name="Jaros S."/>
            <person name="Januszkiewicz K."/>
            <person name="Wedrychowicz H."/>
        </authorList>
    </citation>
    <scope>NUCLEOTIDE SEQUENCE [LARGE SCALE GENOMIC DNA]</scope>
    <source>
        <strain evidence="5 6">DSM 21986</strain>
    </source>
</reference>
<gene>
    <name evidence="5" type="ORF">SAMN05443144_103120</name>
</gene>
<dbReference type="InterPro" id="IPR002347">
    <property type="entry name" value="SDR_fam"/>
</dbReference>
<dbReference type="EMBL" id="FQUS01000003">
    <property type="protein sequence ID" value="SHE76183.1"/>
    <property type="molecule type" value="Genomic_DNA"/>
</dbReference>
<dbReference type="Gene3D" id="3.40.50.720">
    <property type="entry name" value="NAD(P)-binding Rossmann-like Domain"/>
    <property type="match status" value="1"/>
</dbReference>
<dbReference type="PANTHER" id="PTHR44196:SF1">
    <property type="entry name" value="DEHYDROGENASE_REDUCTASE SDR FAMILY MEMBER 7B"/>
    <property type="match status" value="1"/>
</dbReference>
<evidence type="ECO:0000259" key="4">
    <source>
        <dbReference type="SMART" id="SM00822"/>
    </source>
</evidence>
<dbReference type="OrthoDB" id="822355at2"/>
<sequence length="264" mass="29222">MTFKNKAIWITGASSGIGEALAYALHERGARLILSSRREEALKEVKSNCAGSPEDIHILPLDLTETDALDDKARQARDRYGRIDYLFNNGGISQRSLAVDTKLEVVRKVMEVNFFGSVALTKAVLPAMIERQGGHIVVTSSVMGKFGTRLRSSYAASKHALHGYFDCLRQEVHEHNITVTLVCPGYIKTDITRNALEGDGSKHDKMGRGQQEGMLPGEFAEKLLPRIAKQKNEIYIGGREIAGVYLKRWAPGLLNKLLLKTEVT</sequence>
<dbReference type="Pfam" id="PF00106">
    <property type="entry name" value="adh_short"/>
    <property type="match status" value="1"/>
</dbReference>
<dbReference type="NCBIfam" id="NF004825">
    <property type="entry name" value="PRK06181.1"/>
    <property type="match status" value="1"/>
</dbReference>
<dbReference type="SUPFAM" id="SSF51735">
    <property type="entry name" value="NAD(P)-binding Rossmann-fold domains"/>
    <property type="match status" value="1"/>
</dbReference>
<dbReference type="AlphaFoldDB" id="A0A1M4W500"/>
<keyword evidence="6" id="KW-1185">Reference proteome</keyword>
<dbReference type="InterPro" id="IPR020904">
    <property type="entry name" value="Sc_DH/Rdtase_CS"/>
</dbReference>
<dbReference type="InterPro" id="IPR036291">
    <property type="entry name" value="NAD(P)-bd_dom_sf"/>
</dbReference>
<dbReference type="STRING" id="1194090.SAMN05443144_103120"/>
<dbReference type="GO" id="GO:0016491">
    <property type="term" value="F:oxidoreductase activity"/>
    <property type="evidence" value="ECO:0007669"/>
    <property type="project" value="UniProtKB-KW"/>
</dbReference>
<proteinExistence type="inferred from homology"/>
<comment type="similarity">
    <text evidence="1 3">Belongs to the short-chain dehydrogenases/reductases (SDR) family.</text>
</comment>
<name>A0A1M4W500_9BACT</name>
<dbReference type="PANTHER" id="PTHR44196">
    <property type="entry name" value="DEHYDROGENASE/REDUCTASE SDR FAMILY MEMBER 7B"/>
    <property type="match status" value="1"/>
</dbReference>
<feature type="domain" description="Ketoreductase" evidence="4">
    <location>
        <begin position="6"/>
        <end position="190"/>
    </location>
</feature>
<evidence type="ECO:0000313" key="5">
    <source>
        <dbReference type="EMBL" id="SHE76183.1"/>
    </source>
</evidence>
<dbReference type="GO" id="GO:0016020">
    <property type="term" value="C:membrane"/>
    <property type="evidence" value="ECO:0007669"/>
    <property type="project" value="TreeGrafter"/>
</dbReference>
<dbReference type="PRINTS" id="PR00081">
    <property type="entry name" value="GDHRDH"/>
</dbReference>
<dbReference type="CDD" id="cd05332">
    <property type="entry name" value="11beta-HSD1_like_SDR_c"/>
    <property type="match status" value="1"/>
</dbReference>
<dbReference type="Proteomes" id="UP000184041">
    <property type="component" value="Unassembled WGS sequence"/>
</dbReference>
<evidence type="ECO:0000313" key="6">
    <source>
        <dbReference type="Proteomes" id="UP000184041"/>
    </source>
</evidence>
<evidence type="ECO:0000256" key="1">
    <source>
        <dbReference type="ARBA" id="ARBA00006484"/>
    </source>
</evidence>
<protein>
    <submittedName>
        <fullName evidence="5">Short-chain dehydrogenase</fullName>
    </submittedName>
</protein>
<keyword evidence="2" id="KW-0560">Oxidoreductase</keyword>
<evidence type="ECO:0000256" key="3">
    <source>
        <dbReference type="RuleBase" id="RU000363"/>
    </source>
</evidence>
<dbReference type="PROSITE" id="PS00061">
    <property type="entry name" value="ADH_SHORT"/>
    <property type="match status" value="1"/>
</dbReference>
<dbReference type="InterPro" id="IPR057326">
    <property type="entry name" value="KR_dom"/>
</dbReference>
<dbReference type="SMART" id="SM00822">
    <property type="entry name" value="PKS_KR"/>
    <property type="match status" value="1"/>
</dbReference>
<organism evidence="5 6">
    <name type="scientific">Fodinibius roseus</name>
    <dbReference type="NCBI Taxonomy" id="1194090"/>
    <lineage>
        <taxon>Bacteria</taxon>
        <taxon>Pseudomonadati</taxon>
        <taxon>Balneolota</taxon>
        <taxon>Balneolia</taxon>
        <taxon>Balneolales</taxon>
        <taxon>Balneolaceae</taxon>
        <taxon>Fodinibius</taxon>
    </lineage>
</organism>
<dbReference type="PRINTS" id="PR00080">
    <property type="entry name" value="SDRFAMILY"/>
</dbReference>
<dbReference type="RefSeq" id="WP_073059613.1">
    <property type="nucleotide sequence ID" value="NZ_FQUS01000003.1"/>
</dbReference>
<accession>A0A1M4W500</accession>